<dbReference type="GO" id="GO:0046872">
    <property type="term" value="F:metal ion binding"/>
    <property type="evidence" value="ECO:0007669"/>
    <property type="project" value="UniProtKB-KW"/>
</dbReference>
<evidence type="ECO:0000313" key="12">
    <source>
        <dbReference type="Proteomes" id="UP000332933"/>
    </source>
</evidence>
<reference evidence="10" key="2">
    <citation type="submission" date="2019-06" db="EMBL/GenBank/DDBJ databases">
        <title>Genomics analysis of Aphanomyces spp. identifies a new class of oomycete effector associated with host adaptation.</title>
        <authorList>
            <person name="Gaulin E."/>
        </authorList>
    </citation>
    <scope>NUCLEOTIDE SEQUENCE</scope>
    <source>
        <strain evidence="10">CBS 578.67</strain>
    </source>
</reference>
<dbReference type="InterPro" id="IPR008753">
    <property type="entry name" value="Peptidase_M13_N"/>
</dbReference>
<keyword evidence="5" id="KW-0378">Hydrolase</keyword>
<keyword evidence="12" id="KW-1185">Reference proteome</keyword>
<dbReference type="InterPro" id="IPR018497">
    <property type="entry name" value="Peptidase_M13_C"/>
</dbReference>
<proteinExistence type="inferred from homology"/>
<dbReference type="PANTHER" id="PTHR11733:SF167">
    <property type="entry name" value="FI17812P1-RELATED"/>
    <property type="match status" value="1"/>
</dbReference>
<dbReference type="Pfam" id="PF05649">
    <property type="entry name" value="Peptidase_M13_N"/>
    <property type="match status" value="1"/>
</dbReference>
<dbReference type="PROSITE" id="PS51885">
    <property type="entry name" value="NEPRILYSIN"/>
    <property type="match status" value="1"/>
</dbReference>
<dbReference type="EMBL" id="CAADRA010000253">
    <property type="protein sequence ID" value="VFT79508.1"/>
    <property type="molecule type" value="Genomic_DNA"/>
</dbReference>
<evidence type="ECO:0000256" key="2">
    <source>
        <dbReference type="ARBA" id="ARBA00007357"/>
    </source>
</evidence>
<dbReference type="Gene3D" id="3.40.390.10">
    <property type="entry name" value="Collagenase (Catalytic Domain)"/>
    <property type="match status" value="1"/>
</dbReference>
<feature type="domain" description="Peptidase M13 C-terminal" evidence="8">
    <location>
        <begin position="549"/>
        <end position="756"/>
    </location>
</feature>
<keyword evidence="6" id="KW-0862">Zinc</keyword>
<dbReference type="Proteomes" id="UP000332933">
    <property type="component" value="Unassembled WGS sequence"/>
</dbReference>
<dbReference type="AlphaFoldDB" id="A0A485K7Z2"/>
<keyword evidence="3" id="KW-0645">Protease</keyword>
<evidence type="ECO:0000259" key="8">
    <source>
        <dbReference type="Pfam" id="PF01431"/>
    </source>
</evidence>
<evidence type="ECO:0000256" key="4">
    <source>
        <dbReference type="ARBA" id="ARBA00022723"/>
    </source>
</evidence>
<dbReference type="GO" id="GO:0005886">
    <property type="term" value="C:plasma membrane"/>
    <property type="evidence" value="ECO:0007669"/>
    <property type="project" value="TreeGrafter"/>
</dbReference>
<accession>A0A485K7Z2</accession>
<dbReference type="Pfam" id="PF01431">
    <property type="entry name" value="Peptidase_M13"/>
    <property type="match status" value="1"/>
</dbReference>
<evidence type="ECO:0000313" key="10">
    <source>
        <dbReference type="EMBL" id="KAF0717413.1"/>
    </source>
</evidence>
<reference evidence="11 12" key="1">
    <citation type="submission" date="2019-03" db="EMBL/GenBank/DDBJ databases">
        <authorList>
            <person name="Gaulin E."/>
            <person name="Dumas B."/>
        </authorList>
    </citation>
    <scope>NUCLEOTIDE SEQUENCE [LARGE SCALE GENOMIC DNA]</scope>
    <source>
        <strain evidence="11">CBS 568.67</strain>
    </source>
</reference>
<dbReference type="PRINTS" id="PR00786">
    <property type="entry name" value="NEPRILYSIN"/>
</dbReference>
<feature type="domain" description="Peptidase M13 N-terminal" evidence="9">
    <location>
        <begin position="133"/>
        <end position="499"/>
    </location>
</feature>
<dbReference type="SUPFAM" id="SSF55486">
    <property type="entry name" value="Metalloproteases ('zincins'), catalytic domain"/>
    <property type="match status" value="1"/>
</dbReference>
<dbReference type="Gene3D" id="1.10.1380.10">
    <property type="entry name" value="Neutral endopeptidase , domain2"/>
    <property type="match status" value="1"/>
</dbReference>
<evidence type="ECO:0000256" key="6">
    <source>
        <dbReference type="ARBA" id="ARBA00022833"/>
    </source>
</evidence>
<comment type="cofactor">
    <cofactor evidence="1">
        <name>Zn(2+)</name>
        <dbReference type="ChEBI" id="CHEBI:29105"/>
    </cofactor>
</comment>
<evidence type="ECO:0000256" key="1">
    <source>
        <dbReference type="ARBA" id="ARBA00001947"/>
    </source>
</evidence>
<comment type="similarity">
    <text evidence="2">Belongs to the peptidase M13 family.</text>
</comment>
<dbReference type="GO" id="GO:0016485">
    <property type="term" value="P:protein processing"/>
    <property type="evidence" value="ECO:0007669"/>
    <property type="project" value="TreeGrafter"/>
</dbReference>
<dbReference type="CDD" id="cd08662">
    <property type="entry name" value="M13"/>
    <property type="match status" value="1"/>
</dbReference>
<organism evidence="11 12">
    <name type="scientific">Aphanomyces stellatus</name>
    <dbReference type="NCBI Taxonomy" id="120398"/>
    <lineage>
        <taxon>Eukaryota</taxon>
        <taxon>Sar</taxon>
        <taxon>Stramenopiles</taxon>
        <taxon>Oomycota</taxon>
        <taxon>Saprolegniomycetes</taxon>
        <taxon>Saprolegniales</taxon>
        <taxon>Verrucalvaceae</taxon>
        <taxon>Aphanomyces</taxon>
    </lineage>
</organism>
<dbReference type="InterPro" id="IPR042089">
    <property type="entry name" value="Peptidase_M13_dom_2"/>
</dbReference>
<dbReference type="InterPro" id="IPR000718">
    <property type="entry name" value="Peptidase_M13"/>
</dbReference>
<gene>
    <name evidence="11" type="primary">Aste57867_2305</name>
    <name evidence="10" type="ORF">As57867_002300</name>
    <name evidence="11" type="ORF">ASTE57867_2305</name>
</gene>
<dbReference type="PANTHER" id="PTHR11733">
    <property type="entry name" value="ZINC METALLOPROTEASE FAMILY M13 NEPRILYSIN-RELATED"/>
    <property type="match status" value="1"/>
</dbReference>
<name>A0A485K7Z2_9STRA</name>
<sequence length="758" mass="81619">MSSENSSLLRNTQEAAPAARPWWVKYAVAGGVVAVVGGVIYVSTAGGKPVVAVANQGQAGPTTTTAAPTTTTTAAPVTTTTTTVPTTTTTTAAPATTAAGTIVFPHATPSAYPAEFAAFFEDFHAKLDLTVNPCDDFYQYACGGWLNATHLTDEDSNVDSSFSAVTKDNDKIIKDILASKPALIDPFYQSCLAEADVNAAAVIDVSVQLKHIANIKSLDELLTYAGVLNTNASTASFLDIGVSVDPKNSDVNVLQITQGGLTLPSIEYYARATVGSYTPALQTYLASLAKVEAFGRVNASTILGFEGQLANISVAQAALRDPWATYHKFNLTDVVSKYPLVASYLRGVQANLVNQTHLQVLVPTPTFFDAQDALLRQTDLATLKAYLSFHLVHARSTLLGESFRQANHDFSGVLQGVAAKQPRDKYCLELTQNQLGEYLGQLFMDKVFDAKSKAQAKDLIHQIEESMNILLKNLTWLDDATRQVGLEKVAKIGNFIGGPDSVAPLPFNISSNFYANMNNFDAWATAKSWASLYQPPDETAWGMFAYTVNAYNDPTANKIVFPAAILQPPFYNAKAFPTVVNYARIGMVMGHELTHGFDDEGCNFDAKGQLKSWWTEGVKATFNKNAKCLADQYSTFPVVAADGKTTLGHVNGQLTLGENIADNGGLKLAFMAYERAKAANASLADIGYDDTKLYFTAYAHNWCQKRTDGNAILRMNTDPHSPGKARAVGPLLNSQLFADAFQCPAGSPMNPTKKCVVW</sequence>
<evidence type="ECO:0000259" key="9">
    <source>
        <dbReference type="Pfam" id="PF05649"/>
    </source>
</evidence>
<dbReference type="EMBL" id="VJMH01000253">
    <property type="protein sequence ID" value="KAF0717413.1"/>
    <property type="molecule type" value="Genomic_DNA"/>
</dbReference>
<evidence type="ECO:0000256" key="7">
    <source>
        <dbReference type="ARBA" id="ARBA00023049"/>
    </source>
</evidence>
<evidence type="ECO:0000256" key="5">
    <source>
        <dbReference type="ARBA" id="ARBA00022801"/>
    </source>
</evidence>
<keyword evidence="4" id="KW-0479">Metal-binding</keyword>
<keyword evidence="7" id="KW-0482">Metalloprotease</keyword>
<evidence type="ECO:0000313" key="11">
    <source>
        <dbReference type="EMBL" id="VFT79508.1"/>
    </source>
</evidence>
<protein>
    <submittedName>
        <fullName evidence="11">Aste57867_2305 protein</fullName>
    </submittedName>
</protein>
<dbReference type="InterPro" id="IPR024079">
    <property type="entry name" value="MetalloPept_cat_dom_sf"/>
</dbReference>
<dbReference type="OrthoDB" id="6475849at2759"/>
<dbReference type="GO" id="GO:0004222">
    <property type="term" value="F:metalloendopeptidase activity"/>
    <property type="evidence" value="ECO:0007669"/>
    <property type="project" value="InterPro"/>
</dbReference>
<evidence type="ECO:0000256" key="3">
    <source>
        <dbReference type="ARBA" id="ARBA00022670"/>
    </source>
</evidence>